<reference evidence="2" key="1">
    <citation type="journal article" date="2020" name="Stud. Mycol.">
        <title>101 Dothideomycetes genomes: a test case for predicting lifestyles and emergence of pathogens.</title>
        <authorList>
            <person name="Haridas S."/>
            <person name="Albert R."/>
            <person name="Binder M."/>
            <person name="Bloem J."/>
            <person name="Labutti K."/>
            <person name="Salamov A."/>
            <person name="Andreopoulos B."/>
            <person name="Baker S."/>
            <person name="Barry K."/>
            <person name="Bills G."/>
            <person name="Bluhm B."/>
            <person name="Cannon C."/>
            <person name="Castanera R."/>
            <person name="Culley D."/>
            <person name="Daum C."/>
            <person name="Ezra D."/>
            <person name="Gonzalez J."/>
            <person name="Henrissat B."/>
            <person name="Kuo A."/>
            <person name="Liang C."/>
            <person name="Lipzen A."/>
            <person name="Lutzoni F."/>
            <person name="Magnuson J."/>
            <person name="Mondo S."/>
            <person name="Nolan M."/>
            <person name="Ohm R."/>
            <person name="Pangilinan J."/>
            <person name="Park H.-J."/>
            <person name="Ramirez L."/>
            <person name="Alfaro M."/>
            <person name="Sun H."/>
            <person name="Tritt A."/>
            <person name="Yoshinaga Y."/>
            <person name="Zwiers L.-H."/>
            <person name="Turgeon B."/>
            <person name="Goodwin S."/>
            <person name="Spatafora J."/>
            <person name="Crous P."/>
            <person name="Grigoriev I."/>
        </authorList>
    </citation>
    <scope>NUCLEOTIDE SEQUENCE</scope>
    <source>
        <strain evidence="2">CBS 130266</strain>
    </source>
</reference>
<accession>A0A9P4P2F8</accession>
<dbReference type="EMBL" id="MU007009">
    <property type="protein sequence ID" value="KAF2437050.1"/>
    <property type="molecule type" value="Genomic_DNA"/>
</dbReference>
<evidence type="ECO:0000256" key="1">
    <source>
        <dbReference type="SAM" id="MobiDB-lite"/>
    </source>
</evidence>
<feature type="compositionally biased region" description="Basic and acidic residues" evidence="1">
    <location>
        <begin position="46"/>
        <end position="57"/>
    </location>
</feature>
<feature type="region of interest" description="Disordered" evidence="1">
    <location>
        <begin position="41"/>
        <end position="78"/>
    </location>
</feature>
<dbReference type="Proteomes" id="UP000800235">
    <property type="component" value="Unassembled WGS sequence"/>
</dbReference>
<evidence type="ECO:0000313" key="2">
    <source>
        <dbReference type="EMBL" id="KAF2437050.1"/>
    </source>
</evidence>
<dbReference type="OrthoDB" id="3906810at2759"/>
<organism evidence="2 3">
    <name type="scientific">Tothia fuscella</name>
    <dbReference type="NCBI Taxonomy" id="1048955"/>
    <lineage>
        <taxon>Eukaryota</taxon>
        <taxon>Fungi</taxon>
        <taxon>Dikarya</taxon>
        <taxon>Ascomycota</taxon>
        <taxon>Pezizomycotina</taxon>
        <taxon>Dothideomycetes</taxon>
        <taxon>Pleosporomycetidae</taxon>
        <taxon>Venturiales</taxon>
        <taxon>Cylindrosympodiaceae</taxon>
        <taxon>Tothia</taxon>
    </lineage>
</organism>
<sequence>MSTLIGMIPASYKVAPSKVVEMKPKLRAGATRKIARYGPFTLPANKDTRAKPAEGGHSHGGGGSSEMGSMGGMGAAPKTVGQPTAWDAALQAWNTLTAQKPMDPNGFSTMKMLQQGAMCTDCTVLAGKMSVIFENGTQANVGSGVYLHHAVAIDLSKTQTGFVTLCPPALVGGRELKGSGPNVFIGGAVDDFTQLYTTPDGQFKSGYYIKDNQFMMQAEMINYRSEEQQVYVQTDLEYVQGKIGGDAQQGVLSVIGCDGNLGPWKPAKNSTGEVGTDGFQVLQDGHIILARGHMHDGGTGVNMYVNGKLYCTSKAIYGGPGGTITVDGKTWQSIATMTECNDPIPVKKGDKLKIEATYDTKEHPLRESHGVEQETMGIMTMVFSPLE</sequence>
<name>A0A9P4P2F8_9PEZI</name>
<dbReference type="Pfam" id="PF07712">
    <property type="entry name" value="SURNod19"/>
    <property type="match status" value="1"/>
</dbReference>
<keyword evidence="3" id="KW-1185">Reference proteome</keyword>
<proteinExistence type="predicted"/>
<dbReference type="AlphaFoldDB" id="A0A9P4P2F8"/>
<gene>
    <name evidence="2" type="ORF">EJ08DRAFT_691354</name>
</gene>
<protein>
    <submittedName>
        <fullName evidence="2">Uncharacterized protein</fullName>
    </submittedName>
</protein>
<comment type="caution">
    <text evidence="2">The sequence shown here is derived from an EMBL/GenBank/DDBJ whole genome shotgun (WGS) entry which is preliminary data.</text>
</comment>
<dbReference type="InterPro" id="IPR011692">
    <property type="entry name" value="Stress_up-reg_Nod19"/>
</dbReference>
<feature type="compositionally biased region" description="Gly residues" evidence="1">
    <location>
        <begin position="58"/>
        <end position="74"/>
    </location>
</feature>
<evidence type="ECO:0000313" key="3">
    <source>
        <dbReference type="Proteomes" id="UP000800235"/>
    </source>
</evidence>